<accession>A0ABN1JPK7</accession>
<dbReference type="NCBIfam" id="TIGR00237">
    <property type="entry name" value="xseA"/>
    <property type="match status" value="1"/>
</dbReference>
<dbReference type="EMBL" id="BAAACG010000010">
    <property type="protein sequence ID" value="GAA0743474.1"/>
    <property type="molecule type" value="Genomic_DNA"/>
</dbReference>
<evidence type="ECO:0000256" key="6">
    <source>
        <dbReference type="RuleBase" id="RU004355"/>
    </source>
</evidence>
<dbReference type="Pfam" id="PF13742">
    <property type="entry name" value="tRNA_anti_2"/>
    <property type="match status" value="1"/>
</dbReference>
<comment type="function">
    <text evidence="5">Bidirectionally degrades single-stranded DNA into large acid-insoluble oligonucleotides, which are then degraded further into small acid-soluble oligonucleotides.</text>
</comment>
<dbReference type="Pfam" id="PF02601">
    <property type="entry name" value="Exonuc_VII_L"/>
    <property type="match status" value="1"/>
</dbReference>
<feature type="domain" description="OB-fold nucleic acid binding" evidence="8">
    <location>
        <begin position="6"/>
        <end position="100"/>
    </location>
</feature>
<evidence type="ECO:0000256" key="3">
    <source>
        <dbReference type="ARBA" id="ARBA00022801"/>
    </source>
</evidence>
<dbReference type="Proteomes" id="UP001501510">
    <property type="component" value="Unassembled WGS sequence"/>
</dbReference>
<sequence length="400" mass="45625">MYIKTLSVSDLNKYVKNIIDNDFILNNSSVKGEISNLKIHSSGHIYFSLKDSYSKINCVMFRSNARNLKFIPEEGMNVVIEGYISVYEKGGVYQLYCKSMKPQGVGDLYIAFEKLKNKLEEEGLFREEHKVNIPSFPKKIGVVTSITGAALRDIINVTKRRNKNINLLIYPALVQGEKSSSTIIDGIEKLNKISDVDLIIIARGGGSIEELWSFNDEKLAYSIYKSKKPIISGVGHETDFTIADFVSDRRAPTPSAAAEIAVFNSKEWERQVYNYKNKLFVSMKNNIGYKKTDIDSLKNKLELNSPMNVIVNQYNHIEKLKDGLNMKMKSNIDRNKDKILRYSSLLEAYNPFKVLNKGYSIIEDDKENLITSKEELKKKEHIKVTLKDGSLKMKINEVKE</sequence>
<evidence type="ECO:0000256" key="2">
    <source>
        <dbReference type="ARBA" id="ARBA00022722"/>
    </source>
</evidence>
<evidence type="ECO:0000259" key="7">
    <source>
        <dbReference type="Pfam" id="PF02601"/>
    </source>
</evidence>
<comment type="subunit">
    <text evidence="5">Heterooligomer composed of large and small subunits.</text>
</comment>
<dbReference type="PANTHER" id="PTHR30008">
    <property type="entry name" value="EXODEOXYRIBONUCLEASE 7 LARGE SUBUNIT"/>
    <property type="match status" value="1"/>
</dbReference>
<organism evidence="9 10">
    <name type="scientific">Clostridium oceanicum</name>
    <dbReference type="NCBI Taxonomy" id="1543"/>
    <lineage>
        <taxon>Bacteria</taxon>
        <taxon>Bacillati</taxon>
        <taxon>Bacillota</taxon>
        <taxon>Clostridia</taxon>
        <taxon>Eubacteriales</taxon>
        <taxon>Clostridiaceae</taxon>
        <taxon>Clostridium</taxon>
    </lineage>
</organism>
<comment type="caution">
    <text evidence="9">The sequence shown here is derived from an EMBL/GenBank/DDBJ whole genome shotgun (WGS) entry which is preliminary data.</text>
</comment>
<evidence type="ECO:0000313" key="9">
    <source>
        <dbReference type="EMBL" id="GAA0743474.1"/>
    </source>
</evidence>
<dbReference type="InterPro" id="IPR025824">
    <property type="entry name" value="OB-fold_nuc-bd_dom"/>
</dbReference>
<evidence type="ECO:0000313" key="10">
    <source>
        <dbReference type="Proteomes" id="UP001501510"/>
    </source>
</evidence>
<evidence type="ECO:0000256" key="4">
    <source>
        <dbReference type="ARBA" id="ARBA00022839"/>
    </source>
</evidence>
<dbReference type="HAMAP" id="MF_00378">
    <property type="entry name" value="Exonuc_7_L"/>
    <property type="match status" value="1"/>
</dbReference>
<keyword evidence="4 5" id="KW-0269">Exonuclease</keyword>
<evidence type="ECO:0000259" key="8">
    <source>
        <dbReference type="Pfam" id="PF13742"/>
    </source>
</evidence>
<feature type="domain" description="Exonuclease VII large subunit C-terminal" evidence="7">
    <location>
        <begin position="124"/>
        <end position="339"/>
    </location>
</feature>
<dbReference type="PANTHER" id="PTHR30008:SF0">
    <property type="entry name" value="EXODEOXYRIBONUCLEASE 7 LARGE SUBUNIT"/>
    <property type="match status" value="1"/>
</dbReference>
<keyword evidence="1 5" id="KW-0963">Cytoplasm</keyword>
<comment type="subcellular location">
    <subcellularLocation>
        <location evidence="5 6">Cytoplasm</location>
    </subcellularLocation>
</comment>
<dbReference type="RefSeq" id="WP_343762293.1">
    <property type="nucleotide sequence ID" value="NZ_BAAACG010000010.1"/>
</dbReference>
<keyword evidence="3 5" id="KW-0378">Hydrolase</keyword>
<name>A0ABN1JPK7_9CLOT</name>
<dbReference type="InterPro" id="IPR020579">
    <property type="entry name" value="Exonuc_VII_lsu_C"/>
</dbReference>
<proteinExistence type="inferred from homology"/>
<dbReference type="CDD" id="cd04489">
    <property type="entry name" value="ExoVII_LU_OBF"/>
    <property type="match status" value="1"/>
</dbReference>
<dbReference type="EC" id="3.1.11.6" evidence="5"/>
<keyword evidence="2 5" id="KW-0540">Nuclease</keyword>
<evidence type="ECO:0000256" key="5">
    <source>
        <dbReference type="HAMAP-Rule" id="MF_00378"/>
    </source>
</evidence>
<protein>
    <recommendedName>
        <fullName evidence="5">Exodeoxyribonuclease 7 large subunit</fullName>
        <ecNumber evidence="5">3.1.11.6</ecNumber>
    </recommendedName>
    <alternativeName>
        <fullName evidence="5">Exodeoxyribonuclease VII large subunit</fullName>
        <shortName evidence="5">Exonuclease VII large subunit</shortName>
    </alternativeName>
</protein>
<comment type="catalytic activity">
    <reaction evidence="5 6">
        <text>Exonucleolytic cleavage in either 5'- to 3'- or 3'- to 5'-direction to yield nucleoside 5'-phosphates.</text>
        <dbReference type="EC" id="3.1.11.6"/>
    </reaction>
</comment>
<dbReference type="InterPro" id="IPR003753">
    <property type="entry name" value="Exonuc_VII_L"/>
</dbReference>
<comment type="similarity">
    <text evidence="5 6">Belongs to the XseA family.</text>
</comment>
<evidence type="ECO:0000256" key="1">
    <source>
        <dbReference type="ARBA" id="ARBA00022490"/>
    </source>
</evidence>
<keyword evidence="10" id="KW-1185">Reference proteome</keyword>
<reference evidence="9 10" key="1">
    <citation type="journal article" date="2019" name="Int. J. Syst. Evol. Microbiol.">
        <title>The Global Catalogue of Microorganisms (GCM) 10K type strain sequencing project: providing services to taxonomists for standard genome sequencing and annotation.</title>
        <authorList>
            <consortium name="The Broad Institute Genomics Platform"/>
            <consortium name="The Broad Institute Genome Sequencing Center for Infectious Disease"/>
            <person name="Wu L."/>
            <person name="Ma J."/>
        </authorList>
    </citation>
    <scope>NUCLEOTIDE SEQUENCE [LARGE SCALE GENOMIC DNA]</scope>
    <source>
        <strain evidence="9 10">JCM 1407</strain>
    </source>
</reference>
<gene>
    <name evidence="5 9" type="primary">xseA</name>
    <name evidence="9" type="ORF">GCM10008906_27300</name>
</gene>